<name>A0A5C4MNV5_9RHOB</name>
<proteinExistence type="predicted"/>
<evidence type="ECO:0000313" key="1">
    <source>
        <dbReference type="EMBL" id="TNC47508.1"/>
    </source>
</evidence>
<dbReference type="OrthoDB" id="7277848at2"/>
<accession>A0A5C4MNV5</accession>
<dbReference type="Proteomes" id="UP000305887">
    <property type="component" value="Unassembled WGS sequence"/>
</dbReference>
<dbReference type="AlphaFoldDB" id="A0A5C4MNV5"/>
<keyword evidence="2" id="KW-1185">Reference proteome</keyword>
<sequence length="182" mass="20086">MTIAGSGRKKYYYYCATEKTKGKSVCEGMPGLVQDDVEHFVLGGLKTHLMQDEVYQAFRRKVETQMTAMVERSNSGLLVIEDQIRKRERDVANLVRASSEGGYSRVIAASLAAAEADLETLQAKHATETPQVIHLPKDLPSVYRAYVTDLTASLAHDLVVARASDALRAILDRVVIRYGVVA</sequence>
<evidence type="ECO:0000313" key="2">
    <source>
        <dbReference type="Proteomes" id="UP000305887"/>
    </source>
</evidence>
<reference evidence="1 2" key="1">
    <citation type="submission" date="2019-06" db="EMBL/GenBank/DDBJ databases">
        <title>YIM 131921 draft genome.</title>
        <authorList>
            <person name="Jiang L."/>
        </authorList>
    </citation>
    <scope>NUCLEOTIDE SEQUENCE [LARGE SCALE GENOMIC DNA]</scope>
    <source>
        <strain evidence="1 2">YIM 131921</strain>
    </source>
</reference>
<organism evidence="1 2">
    <name type="scientific">Rubellimicrobium rubrum</name>
    <dbReference type="NCBI Taxonomy" id="2585369"/>
    <lineage>
        <taxon>Bacteria</taxon>
        <taxon>Pseudomonadati</taxon>
        <taxon>Pseudomonadota</taxon>
        <taxon>Alphaproteobacteria</taxon>
        <taxon>Rhodobacterales</taxon>
        <taxon>Roseobacteraceae</taxon>
        <taxon>Rubellimicrobium</taxon>
    </lineage>
</organism>
<evidence type="ECO:0008006" key="3">
    <source>
        <dbReference type="Google" id="ProtNLM"/>
    </source>
</evidence>
<protein>
    <recommendedName>
        <fullName evidence="3">Recombinase zinc beta ribbon domain-containing protein</fullName>
    </recommendedName>
</protein>
<dbReference type="EMBL" id="VDFU01000025">
    <property type="protein sequence ID" value="TNC47508.1"/>
    <property type="molecule type" value="Genomic_DNA"/>
</dbReference>
<gene>
    <name evidence="1" type="ORF">FHG66_16695</name>
</gene>
<comment type="caution">
    <text evidence="1">The sequence shown here is derived from an EMBL/GenBank/DDBJ whole genome shotgun (WGS) entry which is preliminary data.</text>
</comment>